<gene>
    <name evidence="1" type="ORF">CRU78_20500</name>
</gene>
<reference evidence="1 2" key="1">
    <citation type="submission" date="2017-09" db="EMBL/GenBank/DDBJ databases">
        <title>Metagenomic Analysis Reveals Denitrifying Candidatus Accumulibacter and Flanking Population as a Source of N2O.</title>
        <authorList>
            <person name="Gao H."/>
            <person name="Mao Y."/>
            <person name="Zhao X."/>
            <person name="Liu W.-T."/>
            <person name="Zhang T."/>
            <person name="Wells G."/>
        </authorList>
    </citation>
    <scope>NUCLEOTIDE SEQUENCE [LARGE SCALE GENOMIC DNA]</scope>
    <source>
        <strain evidence="1">CANDO_2_IC</strain>
    </source>
</reference>
<proteinExistence type="predicted"/>
<organism evidence="1 2">
    <name type="scientific">Candidatus Accumulibacter phosphatis</name>
    <dbReference type="NCBI Taxonomy" id="327160"/>
    <lineage>
        <taxon>Bacteria</taxon>
        <taxon>Pseudomonadati</taxon>
        <taxon>Pseudomonadota</taxon>
        <taxon>Betaproteobacteria</taxon>
        <taxon>Candidatus Accumulibacter</taxon>
    </lineage>
</organism>
<dbReference type="Proteomes" id="UP000342300">
    <property type="component" value="Unassembled WGS sequence"/>
</dbReference>
<evidence type="ECO:0008006" key="3">
    <source>
        <dbReference type="Google" id="ProtNLM"/>
    </source>
</evidence>
<evidence type="ECO:0000313" key="1">
    <source>
        <dbReference type="EMBL" id="MQM32734.1"/>
    </source>
</evidence>
<name>A0A6A7RYW0_9PROT</name>
<dbReference type="Pfam" id="PF24608">
    <property type="entry name" value="PDDEXK_15"/>
    <property type="match status" value="1"/>
</dbReference>
<protein>
    <recommendedName>
        <fullName evidence="3">Holliday junction resolvase</fullName>
    </recommendedName>
</protein>
<evidence type="ECO:0000313" key="2">
    <source>
        <dbReference type="Proteomes" id="UP000342300"/>
    </source>
</evidence>
<dbReference type="AlphaFoldDB" id="A0A6A7RYW0"/>
<sequence>MAGRTSRDKGAAGERELFGLLSDQLGFVVRRELSASRDGGCDGLDVPGWAIEVKRTETYCAAFWDQAVRQAASVGRRPVLFWRKSRAKWAVFVDAYDIAPSVFNRGKYPVQMTLPMWCQLARALMPIGGE</sequence>
<dbReference type="EMBL" id="PDHS01000612">
    <property type="protein sequence ID" value="MQM32734.1"/>
    <property type="molecule type" value="Genomic_DNA"/>
</dbReference>
<dbReference type="InterPro" id="IPR056931">
    <property type="entry name" value="D14-like"/>
</dbReference>
<accession>A0A6A7RYW0</accession>
<comment type="caution">
    <text evidence="1">The sequence shown here is derived from an EMBL/GenBank/DDBJ whole genome shotgun (WGS) entry which is preliminary data.</text>
</comment>